<proteinExistence type="predicted"/>
<gene>
    <name evidence="2" type="ORF">EXY23_18345</name>
</gene>
<name>A0A4R4D9P7_9PROT</name>
<reference evidence="2 3" key="1">
    <citation type="submission" date="2019-03" db="EMBL/GenBank/DDBJ databases">
        <title>Paracraurococcus aquatilis NE82 genome sequence.</title>
        <authorList>
            <person name="Zhao Y."/>
            <person name="Du Z."/>
        </authorList>
    </citation>
    <scope>NUCLEOTIDE SEQUENCE [LARGE SCALE GENOMIC DNA]</scope>
    <source>
        <strain evidence="2 3">NE82</strain>
    </source>
</reference>
<feature type="coiled-coil region" evidence="1">
    <location>
        <begin position="17"/>
        <end position="44"/>
    </location>
</feature>
<dbReference type="RefSeq" id="WP_132292733.1">
    <property type="nucleotide sequence ID" value="NZ_SKBM01000019.1"/>
</dbReference>
<organism evidence="2 3">
    <name type="scientific">Roseicella aquatilis</name>
    <dbReference type="NCBI Taxonomy" id="2527868"/>
    <lineage>
        <taxon>Bacteria</taxon>
        <taxon>Pseudomonadati</taxon>
        <taxon>Pseudomonadota</taxon>
        <taxon>Alphaproteobacteria</taxon>
        <taxon>Acetobacterales</taxon>
        <taxon>Roseomonadaceae</taxon>
        <taxon>Roseicella</taxon>
    </lineage>
</organism>
<dbReference type="Proteomes" id="UP000295023">
    <property type="component" value="Unassembled WGS sequence"/>
</dbReference>
<accession>A0A4R4D9P7</accession>
<evidence type="ECO:0000313" key="3">
    <source>
        <dbReference type="Proteomes" id="UP000295023"/>
    </source>
</evidence>
<evidence type="ECO:0000256" key="1">
    <source>
        <dbReference type="SAM" id="Coils"/>
    </source>
</evidence>
<dbReference type="EMBL" id="SKBM01000019">
    <property type="protein sequence ID" value="TCZ57293.1"/>
    <property type="molecule type" value="Genomic_DNA"/>
</dbReference>
<protein>
    <submittedName>
        <fullName evidence="2">Uncharacterized protein</fullName>
    </submittedName>
</protein>
<evidence type="ECO:0000313" key="2">
    <source>
        <dbReference type="EMBL" id="TCZ57293.1"/>
    </source>
</evidence>
<dbReference type="OrthoDB" id="7285072at2"/>
<comment type="caution">
    <text evidence="2">The sequence shown here is derived from an EMBL/GenBank/DDBJ whole genome shotgun (WGS) entry which is preliminary data.</text>
</comment>
<dbReference type="AlphaFoldDB" id="A0A4R4D9P7"/>
<keyword evidence="1" id="KW-0175">Coiled coil</keyword>
<sequence length="119" mass="13258">MSRRPPRRRDERPDGSFAALRSEIEGLRRELSHAQARILQLEQGGADPLAARRMAELEEGQRVARGLTVEAVVARSRAEAELKALRAAMERAPGLHGWLLRRALRRLGGPAGKRPRSKP</sequence>
<keyword evidence="3" id="KW-1185">Reference proteome</keyword>